<organism evidence="2 3">
    <name type="scientific">Hyphomicrobium album</name>
    <dbReference type="NCBI Taxonomy" id="2665159"/>
    <lineage>
        <taxon>Bacteria</taxon>
        <taxon>Pseudomonadati</taxon>
        <taxon>Pseudomonadota</taxon>
        <taxon>Alphaproteobacteria</taxon>
        <taxon>Hyphomicrobiales</taxon>
        <taxon>Hyphomicrobiaceae</taxon>
        <taxon>Hyphomicrobium</taxon>
    </lineage>
</organism>
<comment type="caution">
    <text evidence="2">The sequence shown here is derived from an EMBL/GenBank/DDBJ whole genome shotgun (WGS) entry which is preliminary data.</text>
</comment>
<keyword evidence="1" id="KW-0812">Transmembrane</keyword>
<evidence type="ECO:0000313" key="3">
    <source>
        <dbReference type="Proteomes" id="UP000440694"/>
    </source>
</evidence>
<dbReference type="EMBL" id="WMBQ01000003">
    <property type="protein sequence ID" value="MTD96341.1"/>
    <property type="molecule type" value="Genomic_DNA"/>
</dbReference>
<feature type="transmembrane region" description="Helical" evidence="1">
    <location>
        <begin position="20"/>
        <end position="41"/>
    </location>
</feature>
<protein>
    <recommendedName>
        <fullName evidence="4">Major facilitator superfamily (MFS) profile domain-containing protein</fullName>
    </recommendedName>
</protein>
<evidence type="ECO:0008006" key="4">
    <source>
        <dbReference type="Google" id="ProtNLM"/>
    </source>
</evidence>
<keyword evidence="1" id="KW-0472">Membrane</keyword>
<feature type="transmembrane region" description="Helical" evidence="1">
    <location>
        <begin position="47"/>
        <end position="68"/>
    </location>
</feature>
<keyword evidence="3" id="KW-1185">Reference proteome</keyword>
<gene>
    <name evidence="2" type="ORF">GIW81_18535</name>
</gene>
<proteinExistence type="predicted"/>
<dbReference type="Proteomes" id="UP000440694">
    <property type="component" value="Unassembled WGS sequence"/>
</dbReference>
<dbReference type="AlphaFoldDB" id="A0A6I3KUH2"/>
<evidence type="ECO:0000256" key="1">
    <source>
        <dbReference type="SAM" id="Phobius"/>
    </source>
</evidence>
<evidence type="ECO:0000313" key="2">
    <source>
        <dbReference type="EMBL" id="MTD96341.1"/>
    </source>
</evidence>
<sequence>MLVVEKNGRTTVVSGWRAWLLALGVVLGAIAAFFFLAFVFVGIALTIGAVVLIALPVMIAIALIGSLVSRRP</sequence>
<name>A0A6I3KUH2_9HYPH</name>
<reference evidence="2 3" key="1">
    <citation type="submission" date="2019-11" db="EMBL/GenBank/DDBJ databases">
        <title>Identification of a novel strain.</title>
        <authorList>
            <person name="Xu Q."/>
            <person name="Wang G."/>
        </authorList>
    </citation>
    <scope>NUCLEOTIDE SEQUENCE [LARGE SCALE GENOMIC DNA]</scope>
    <source>
        <strain evidence="3">xq</strain>
    </source>
</reference>
<keyword evidence="1" id="KW-1133">Transmembrane helix</keyword>
<dbReference type="RefSeq" id="WP_154740904.1">
    <property type="nucleotide sequence ID" value="NZ_WMBQ01000003.1"/>
</dbReference>
<accession>A0A6I3KUH2</accession>